<gene>
    <name evidence="2" type="ORF">DPMN_091465</name>
</gene>
<sequence length="202" mass="23120">MMQYMNAPSNELKSVFSVLTDLLCMEDPLQLKRIQLVVDGHVDDHGQQFEGLLAVIRLNHVLDSRRSYWCIKFLVNLVNKCSQVKNYLQQTKSKWQWAVNWLKKKMTEYSYWSSTTCTTVSNEDSNRKSFQRTVSAQDTLEEATALLTELENYDMDGNGNQVALTPDSDTMVTDDTSPSNQSDTHMSSIEEEKVQKSEGENS</sequence>
<dbReference type="AlphaFoldDB" id="A0A9D4QZ55"/>
<protein>
    <submittedName>
        <fullName evidence="2">Uncharacterized protein</fullName>
    </submittedName>
</protein>
<evidence type="ECO:0000256" key="1">
    <source>
        <dbReference type="SAM" id="MobiDB-lite"/>
    </source>
</evidence>
<accession>A0A9D4QZ55</accession>
<feature type="region of interest" description="Disordered" evidence="1">
    <location>
        <begin position="156"/>
        <end position="202"/>
    </location>
</feature>
<comment type="caution">
    <text evidence="2">The sequence shown here is derived from an EMBL/GenBank/DDBJ whole genome shotgun (WGS) entry which is preliminary data.</text>
</comment>
<evidence type="ECO:0000313" key="3">
    <source>
        <dbReference type="Proteomes" id="UP000828390"/>
    </source>
</evidence>
<name>A0A9D4QZ55_DREPO</name>
<organism evidence="2 3">
    <name type="scientific">Dreissena polymorpha</name>
    <name type="common">Zebra mussel</name>
    <name type="synonym">Mytilus polymorpha</name>
    <dbReference type="NCBI Taxonomy" id="45954"/>
    <lineage>
        <taxon>Eukaryota</taxon>
        <taxon>Metazoa</taxon>
        <taxon>Spiralia</taxon>
        <taxon>Lophotrochozoa</taxon>
        <taxon>Mollusca</taxon>
        <taxon>Bivalvia</taxon>
        <taxon>Autobranchia</taxon>
        <taxon>Heteroconchia</taxon>
        <taxon>Euheterodonta</taxon>
        <taxon>Imparidentia</taxon>
        <taxon>Neoheterodontei</taxon>
        <taxon>Myida</taxon>
        <taxon>Dreissenoidea</taxon>
        <taxon>Dreissenidae</taxon>
        <taxon>Dreissena</taxon>
    </lineage>
</organism>
<proteinExistence type="predicted"/>
<dbReference type="Proteomes" id="UP000828390">
    <property type="component" value="Unassembled WGS sequence"/>
</dbReference>
<reference evidence="2" key="1">
    <citation type="journal article" date="2019" name="bioRxiv">
        <title>The Genome of the Zebra Mussel, Dreissena polymorpha: A Resource for Invasive Species Research.</title>
        <authorList>
            <person name="McCartney M.A."/>
            <person name="Auch B."/>
            <person name="Kono T."/>
            <person name="Mallez S."/>
            <person name="Zhang Y."/>
            <person name="Obille A."/>
            <person name="Becker A."/>
            <person name="Abrahante J.E."/>
            <person name="Garbe J."/>
            <person name="Badalamenti J.P."/>
            <person name="Herman A."/>
            <person name="Mangelson H."/>
            <person name="Liachko I."/>
            <person name="Sullivan S."/>
            <person name="Sone E.D."/>
            <person name="Koren S."/>
            <person name="Silverstein K.A.T."/>
            <person name="Beckman K.B."/>
            <person name="Gohl D.M."/>
        </authorList>
    </citation>
    <scope>NUCLEOTIDE SEQUENCE</scope>
    <source>
        <strain evidence="2">Duluth1</strain>
        <tissue evidence="2">Whole animal</tissue>
    </source>
</reference>
<feature type="compositionally biased region" description="Basic and acidic residues" evidence="1">
    <location>
        <begin position="188"/>
        <end position="202"/>
    </location>
</feature>
<evidence type="ECO:0000313" key="2">
    <source>
        <dbReference type="EMBL" id="KAH3849076.1"/>
    </source>
</evidence>
<dbReference type="EMBL" id="JAIWYP010000003">
    <property type="protein sequence ID" value="KAH3849076.1"/>
    <property type="molecule type" value="Genomic_DNA"/>
</dbReference>
<feature type="compositionally biased region" description="Polar residues" evidence="1">
    <location>
        <begin position="158"/>
        <end position="187"/>
    </location>
</feature>
<keyword evidence="3" id="KW-1185">Reference proteome</keyword>
<reference evidence="2" key="2">
    <citation type="submission" date="2020-11" db="EMBL/GenBank/DDBJ databases">
        <authorList>
            <person name="McCartney M.A."/>
            <person name="Auch B."/>
            <person name="Kono T."/>
            <person name="Mallez S."/>
            <person name="Becker A."/>
            <person name="Gohl D.M."/>
            <person name="Silverstein K.A.T."/>
            <person name="Koren S."/>
            <person name="Bechman K.B."/>
            <person name="Herman A."/>
            <person name="Abrahante J.E."/>
            <person name="Garbe J."/>
        </authorList>
    </citation>
    <scope>NUCLEOTIDE SEQUENCE</scope>
    <source>
        <strain evidence="2">Duluth1</strain>
        <tissue evidence="2">Whole animal</tissue>
    </source>
</reference>